<reference evidence="1" key="1">
    <citation type="submission" date="2021-11" db="EMBL/GenBank/DDBJ databases">
        <authorList>
            <consortium name="Genoscope - CEA"/>
            <person name="William W."/>
        </authorList>
    </citation>
    <scope>NUCLEOTIDE SEQUENCE</scope>
</reference>
<gene>
    <name evidence="1" type="ORF">PECAL_3P08290</name>
</gene>
<protein>
    <submittedName>
        <fullName evidence="1">Uncharacterized protein</fullName>
    </submittedName>
</protein>
<proteinExistence type="predicted"/>
<accession>A0A8J2X1W7</accession>
<dbReference type="Proteomes" id="UP000789595">
    <property type="component" value="Unassembled WGS sequence"/>
</dbReference>
<name>A0A8J2X1W7_9STRA</name>
<dbReference type="AlphaFoldDB" id="A0A8J2X1W7"/>
<evidence type="ECO:0000313" key="2">
    <source>
        <dbReference type="Proteomes" id="UP000789595"/>
    </source>
</evidence>
<feature type="non-terminal residue" evidence="1">
    <location>
        <position position="223"/>
    </location>
</feature>
<evidence type="ECO:0000313" key="1">
    <source>
        <dbReference type="EMBL" id="CAH0370916.1"/>
    </source>
</evidence>
<dbReference type="EMBL" id="CAKKNE010000003">
    <property type="protein sequence ID" value="CAH0370916.1"/>
    <property type="molecule type" value="Genomic_DNA"/>
</dbReference>
<keyword evidence="2" id="KW-1185">Reference proteome</keyword>
<feature type="non-terminal residue" evidence="1">
    <location>
        <position position="1"/>
    </location>
</feature>
<comment type="caution">
    <text evidence="1">The sequence shown here is derived from an EMBL/GenBank/DDBJ whole genome shotgun (WGS) entry which is preliminary data.</text>
</comment>
<organism evidence="1 2">
    <name type="scientific">Pelagomonas calceolata</name>
    <dbReference type="NCBI Taxonomy" id="35677"/>
    <lineage>
        <taxon>Eukaryota</taxon>
        <taxon>Sar</taxon>
        <taxon>Stramenopiles</taxon>
        <taxon>Ochrophyta</taxon>
        <taxon>Pelagophyceae</taxon>
        <taxon>Pelagomonadales</taxon>
        <taxon>Pelagomonadaceae</taxon>
        <taxon>Pelagomonas</taxon>
    </lineage>
</organism>
<sequence>GNNIIRHLGARRQDAVEALLARRRLRVLRQILRRVAVPDRAHELLARGRADGRHDVLRRGAERARHPLAADALAGEREHEVLDGAGAGGVVLEAELLRQIVLGSAGDDEPLRHALGGLAFLLVETAQLGFGLRAGGVEAPRLRQEVVRRLDRCLQRFGRRVRGNRFVRVLGYAAACLEGVESPDASKNKCQSGGLHRLCKCASYYMYRLQFESVWQVDYCPCW</sequence>